<proteinExistence type="predicted"/>
<keyword evidence="2" id="KW-1185">Reference proteome</keyword>
<evidence type="ECO:0000313" key="2">
    <source>
        <dbReference type="Proteomes" id="UP000269945"/>
    </source>
</evidence>
<gene>
    <name evidence="1" type="ORF">BN2614_LOCUS1</name>
</gene>
<comment type="caution">
    <text evidence="1">The sequence shown here is derived from an EMBL/GenBank/DDBJ whole genome shotgun (WGS) entry which is preliminary data.</text>
</comment>
<sequence length="36" mass="3839">MTFPAYSGISNVPKLPTVKTANSKLIAMNQASPYTP</sequence>
<name>A0A9X9PZ72_GULGU</name>
<dbReference type="AlphaFoldDB" id="A0A9X9PZ72"/>
<dbReference type="EMBL" id="CYRY02010154">
    <property type="protein sequence ID" value="VCW78433.1"/>
    <property type="molecule type" value="Genomic_DNA"/>
</dbReference>
<reference evidence="1 2" key="1">
    <citation type="submission" date="2018-10" db="EMBL/GenBank/DDBJ databases">
        <authorList>
            <person name="Ekblom R."/>
            <person name="Jareborg N."/>
        </authorList>
    </citation>
    <scope>NUCLEOTIDE SEQUENCE [LARGE SCALE GENOMIC DNA]</scope>
    <source>
        <tissue evidence="1">Muscle</tissue>
    </source>
</reference>
<evidence type="ECO:0000313" key="1">
    <source>
        <dbReference type="EMBL" id="VCW78433.1"/>
    </source>
</evidence>
<organism evidence="1 2">
    <name type="scientific">Gulo gulo</name>
    <name type="common">Wolverine</name>
    <name type="synonym">Gluton</name>
    <dbReference type="NCBI Taxonomy" id="48420"/>
    <lineage>
        <taxon>Eukaryota</taxon>
        <taxon>Metazoa</taxon>
        <taxon>Chordata</taxon>
        <taxon>Craniata</taxon>
        <taxon>Vertebrata</taxon>
        <taxon>Euteleostomi</taxon>
        <taxon>Mammalia</taxon>
        <taxon>Eutheria</taxon>
        <taxon>Laurasiatheria</taxon>
        <taxon>Carnivora</taxon>
        <taxon>Caniformia</taxon>
        <taxon>Musteloidea</taxon>
        <taxon>Mustelidae</taxon>
        <taxon>Guloninae</taxon>
        <taxon>Gulo</taxon>
    </lineage>
</organism>
<accession>A0A9X9PZ72</accession>
<protein>
    <submittedName>
        <fullName evidence="1">Uncharacterized protein</fullName>
    </submittedName>
</protein>
<dbReference type="Proteomes" id="UP000269945">
    <property type="component" value="Unassembled WGS sequence"/>
</dbReference>